<gene>
    <name evidence="3" type="primary">STRIT1</name>
</gene>
<dbReference type="InParanoid" id="A0A6P8SAH4"/>
<dbReference type="AlphaFoldDB" id="A0A6P8SAH4"/>
<keyword evidence="1" id="KW-0472">Membrane</keyword>
<protein>
    <submittedName>
        <fullName evidence="3">Sarcoplasmic/endoplasmic reticulum calcium ATPase regulator DWORF</fullName>
    </submittedName>
</protein>
<keyword evidence="2" id="KW-1185">Reference proteome</keyword>
<dbReference type="Proteomes" id="UP000515159">
    <property type="component" value="Chromosome 9"/>
</dbReference>
<evidence type="ECO:0000256" key="1">
    <source>
        <dbReference type="SAM" id="Phobius"/>
    </source>
</evidence>
<keyword evidence="1" id="KW-0812">Transmembrane</keyword>
<dbReference type="InterPro" id="IPR044529">
    <property type="entry name" value="DWORF"/>
</dbReference>
<dbReference type="CTD" id="100507537"/>
<evidence type="ECO:0000313" key="3">
    <source>
        <dbReference type="RefSeq" id="XP_033815284.1"/>
    </source>
</evidence>
<feature type="transmembrane region" description="Helical" evidence="1">
    <location>
        <begin position="12"/>
        <end position="34"/>
    </location>
</feature>
<dbReference type="RefSeq" id="XP_033815284.1">
    <property type="nucleotide sequence ID" value="XM_033959393.1"/>
</dbReference>
<keyword evidence="1" id="KW-1133">Transmembrane helix</keyword>
<dbReference type="FunCoup" id="A0A6P8SAH4">
    <property type="interactions" value="8"/>
</dbReference>
<dbReference type="CDD" id="cd20247">
    <property type="entry name" value="DWORF"/>
    <property type="match status" value="1"/>
</dbReference>
<dbReference type="GeneID" id="117367114"/>
<accession>A0A6P8SAH4</accession>
<dbReference type="OrthoDB" id="9030109at2759"/>
<evidence type="ECO:0000313" key="2">
    <source>
        <dbReference type="Proteomes" id="UP000515159"/>
    </source>
</evidence>
<proteinExistence type="predicted"/>
<dbReference type="GO" id="GO:0031449">
    <property type="term" value="P:regulation of slow-twitch skeletal muscle fiber contraction"/>
    <property type="evidence" value="ECO:0007669"/>
    <property type="project" value="InterPro"/>
</dbReference>
<sequence>MAESGQIEYSRLIVPALLIAGWIIGCGVMVYIIFS</sequence>
<name>A0A6P8SAH4_GEOSA</name>
<dbReference type="KEGG" id="gsh:117367114"/>
<reference evidence="3" key="1">
    <citation type="submission" date="2025-08" db="UniProtKB">
        <authorList>
            <consortium name="RefSeq"/>
        </authorList>
    </citation>
    <scope>IDENTIFICATION</scope>
</reference>
<dbReference type="Pfam" id="PF22030">
    <property type="entry name" value="DWORF"/>
    <property type="match status" value="1"/>
</dbReference>
<organism evidence="2 3">
    <name type="scientific">Geotrypetes seraphini</name>
    <name type="common">Gaboon caecilian</name>
    <name type="synonym">Caecilia seraphini</name>
    <dbReference type="NCBI Taxonomy" id="260995"/>
    <lineage>
        <taxon>Eukaryota</taxon>
        <taxon>Metazoa</taxon>
        <taxon>Chordata</taxon>
        <taxon>Craniata</taxon>
        <taxon>Vertebrata</taxon>
        <taxon>Euteleostomi</taxon>
        <taxon>Amphibia</taxon>
        <taxon>Gymnophiona</taxon>
        <taxon>Geotrypetes</taxon>
    </lineage>
</organism>